<reference evidence="2" key="1">
    <citation type="journal article" date="2014" name="Cell">
        <title>Sympatric speciation in a bacterial endosymbiont results in two genomes with the functionality of one.</title>
        <authorList>
            <person name="Van Leuven J.T."/>
            <person name="Meister R.C."/>
            <person name="Simon C."/>
            <person name="McCutcheon J.P."/>
        </authorList>
    </citation>
    <scope>NUCLEOTIDE SEQUENCE</scope>
    <source>
        <strain evidence="2">TETAUR2</strain>
    </source>
</reference>
<dbReference type="GO" id="GO:0051116">
    <property type="term" value="F:cobaltochelatase activity"/>
    <property type="evidence" value="ECO:0007669"/>
    <property type="project" value="UniProtKB-EC"/>
</dbReference>
<feature type="domain" description="CobN/magnesium chelatase" evidence="1">
    <location>
        <begin position="242"/>
        <end position="529"/>
    </location>
</feature>
<proteinExistence type="predicted"/>
<dbReference type="PANTHER" id="PTHR44119">
    <property type="entry name" value="MAGNESIUM-CHELATASE SUBUNIT CHLH, CHLOROPLASTIC"/>
    <property type="match status" value="1"/>
</dbReference>
<accession>A0A097GZV0</accession>
<keyword evidence="2" id="KW-0436">Ligase</keyword>
<dbReference type="InterPro" id="IPR003672">
    <property type="entry name" value="CobN/Mg_chltase"/>
</dbReference>
<dbReference type="EC" id="6.6.1.2" evidence="2"/>
<gene>
    <name evidence="2" type="primary">cobN</name>
    <name evidence="2" type="ORF">HCTETAUR2_013</name>
</gene>
<sequence length="1048" mass="117372">MHYLEAFRITLLGRLFKFVFLNYDFVELERLITALSYSVLLVVSVFNEFKFKRRALLLIERLKARLDFKALVVFESSNTGCYYYSGDCRRVTINCLCVGALFLNALVSVAATQSVELLATHCENTQPRCNLRPLLPLRLHASNVLLCVYNAAVTVYRGVVASINNRILFYRIRALLFRFKCESTQNDLIEYRLALCEFVPLVTLSLTSFVCIGAINVHKSVVLQLALSGERLFKLICFKCALTKLELCQKLELSEIEGKVFIRALGFASVALDLKTGAYSCLFRAVYNRLNFVIKVLLCWLELSACARAFVFVIFNYPSSDSRIGNGVGLDTIASVVNIHNLLVRQRFLTRAALVNELLFGVTNYSNLNRITRVTMCLRARASEVSDVVTTRLWGKARVDPFVVNEFSSLSVYRVARSYVMVQPTRGYGLVNPSIYHSAFVVPCRFYWTSYVLCERVCADALLINVGKHGSLEWLPGRANVLSRSCYPELVGLGKPNLYLYIMNNPGEGTQAKRRISSVIVDHFLPPLRALSEPGCAGNSHSLQQRLESNNKYYCNLLGLQFRSGLHVYGVLEIPSVVASLSLLLNWRLKLAVVNICKRIKTWSRRYTASDCGAFCLQYSVYSAVSVRHVPSSTLKKPILLAVASCFCELYSIIKCTKTKFVLPGLSSTFARADCSVLPTGRNFFSKGVLNAPTPWAYSVSTAAVIKLLRAYYNRSCVWLKTVGISVWATANMRTGGDDIATVLRLNGVKPIWEAETFEVIGFEVLPLKTIRFPRVNVLVRLSGLFRDIYHRVVDRLYRVFEVLTCLNNAAGGGFGFEVAECDLFSSEPGLYGTGLQELLDSGNRVSVFALAKKYVIFGGYRYNGSDWENGASAFANALANVQVVLQSQDNREHDVLDSDDYYQFEGGMNAAVRCIRSKVCGYHIDTSYALKANIKVRRLRYEIDRVLRCKLLNKSWVLSTLGHGYRGAAEVVANLSYFCGFALTSFQTSGSQFMSIFNTLIADSSVNALIAASNKNALVDIKRKLLEVLRMGVWSPISNNVRFCLET</sequence>
<dbReference type="AlphaFoldDB" id="A0A097GZV0"/>
<dbReference type="EMBL" id="KJ939344">
    <property type="protein sequence ID" value="AIT41435.1"/>
    <property type="molecule type" value="Genomic_DNA"/>
</dbReference>
<protein>
    <submittedName>
        <fullName evidence="2">Aerobic cobaltochelatase subunit CobN</fullName>
        <ecNumber evidence="2">6.6.1.2</ecNumber>
    </submittedName>
</protein>
<evidence type="ECO:0000259" key="1">
    <source>
        <dbReference type="Pfam" id="PF02514"/>
    </source>
</evidence>
<dbReference type="Pfam" id="PF02514">
    <property type="entry name" value="CobN-Mg_chel"/>
    <property type="match status" value="2"/>
</dbReference>
<organism evidence="2">
    <name type="scientific">Candidatus Hodgkinia cicadicola</name>
    <dbReference type="NCBI Taxonomy" id="573658"/>
    <lineage>
        <taxon>Bacteria</taxon>
        <taxon>Pseudomonadati</taxon>
        <taxon>Pseudomonadota</taxon>
        <taxon>Alphaproteobacteria</taxon>
        <taxon>Hyphomicrobiales</taxon>
        <taxon>Candidatus Hodgkinia</taxon>
    </lineage>
</organism>
<name>A0A097GZV0_9HYPH</name>
<dbReference type="PANTHER" id="PTHR44119:SF4">
    <property type="entry name" value="AEROBIC COBALTOCHELATASE SUBUNIT COBN"/>
    <property type="match status" value="1"/>
</dbReference>
<feature type="domain" description="CobN/magnesium chelatase" evidence="1">
    <location>
        <begin position="642"/>
        <end position="1038"/>
    </location>
</feature>
<evidence type="ECO:0000313" key="2">
    <source>
        <dbReference type="EMBL" id="AIT41435.1"/>
    </source>
</evidence>